<reference evidence="7 8" key="1">
    <citation type="submission" date="2018-06" db="EMBL/GenBank/DDBJ databases">
        <authorList>
            <consortium name="Pathogen Informatics"/>
            <person name="Doyle S."/>
        </authorList>
    </citation>
    <scope>NUCLEOTIDE SEQUENCE [LARGE SCALE GENOMIC DNA]</scope>
    <source>
        <strain evidence="7 8">NCTC10717</strain>
    </source>
</reference>
<feature type="chain" id="PRO_5016829980" description="High-affinity zinc uptake system protein ZnuA" evidence="6">
    <location>
        <begin position="21"/>
        <end position="314"/>
    </location>
</feature>
<dbReference type="Gene3D" id="3.40.50.1980">
    <property type="entry name" value="Nitrogenase molybdenum iron protein domain"/>
    <property type="match status" value="2"/>
</dbReference>
<keyword evidence="4 6" id="KW-0732">Signal</keyword>
<keyword evidence="5" id="KW-0406">Ion transport</keyword>
<evidence type="ECO:0000256" key="2">
    <source>
        <dbReference type="ARBA" id="ARBA00015915"/>
    </source>
</evidence>
<sequence length="314" mass="34213">MLKKLLIGSIALSIGFAAQAEVPNVVTTIKPLHSLVAQIMDGVGEPKLLIKEGSPHAYALKPSDVKAMNDAQLLVWVSDDLETFMAGSAAKIKGAKTLIWDKSAGVKLLKTRSGGLWEEAHHHHGDEDSGFSHMDGGHDHHHGEYNFHLWLGTENAAPLLKAVAADLSILDKDNADKYEQNLQTALKNLQTLHQEVAQSLEGVARKPYMTFHDAYPYFEEEFALNPVGVVRADLEHEPGAKRIGELRAVLQENKVACIFNEPQFSSKLTDKLIEGTQVKVGVLDPVGADLATGPAMFGELQKNLAKGLKDCFAE</sequence>
<dbReference type="Proteomes" id="UP000254575">
    <property type="component" value="Unassembled WGS sequence"/>
</dbReference>
<comment type="similarity">
    <text evidence="1">Belongs to the bacterial solute-binding protein 9 family.</text>
</comment>
<evidence type="ECO:0000313" key="8">
    <source>
        <dbReference type="Proteomes" id="UP000254575"/>
    </source>
</evidence>
<protein>
    <recommendedName>
        <fullName evidence="2">High-affinity zinc uptake system protein ZnuA</fullName>
    </recommendedName>
</protein>
<dbReference type="OrthoDB" id="7346865at2"/>
<name>A0A380MUC4_9GAMM</name>
<organism evidence="7 8">
    <name type="scientific">Suttonella indologenes</name>
    <dbReference type="NCBI Taxonomy" id="13276"/>
    <lineage>
        <taxon>Bacteria</taxon>
        <taxon>Pseudomonadati</taxon>
        <taxon>Pseudomonadota</taxon>
        <taxon>Gammaproteobacteria</taxon>
        <taxon>Cardiobacteriales</taxon>
        <taxon>Cardiobacteriaceae</taxon>
        <taxon>Suttonella</taxon>
    </lineage>
</organism>
<dbReference type="InterPro" id="IPR050492">
    <property type="entry name" value="Bact_metal-bind_prot9"/>
</dbReference>
<keyword evidence="5" id="KW-0862">Zinc</keyword>
<evidence type="ECO:0000256" key="5">
    <source>
        <dbReference type="ARBA" id="ARBA00022906"/>
    </source>
</evidence>
<dbReference type="PANTHER" id="PTHR42953">
    <property type="entry name" value="HIGH-AFFINITY ZINC UPTAKE SYSTEM PROTEIN ZNUA-RELATED"/>
    <property type="match status" value="1"/>
</dbReference>
<dbReference type="SUPFAM" id="SSF53807">
    <property type="entry name" value="Helical backbone' metal receptor"/>
    <property type="match status" value="1"/>
</dbReference>
<evidence type="ECO:0000313" key="7">
    <source>
        <dbReference type="EMBL" id="SUO96200.1"/>
    </source>
</evidence>
<evidence type="ECO:0000256" key="4">
    <source>
        <dbReference type="ARBA" id="ARBA00022729"/>
    </source>
</evidence>
<dbReference type="EMBL" id="UHIA01000004">
    <property type="protein sequence ID" value="SUO96200.1"/>
    <property type="molecule type" value="Genomic_DNA"/>
</dbReference>
<keyword evidence="5" id="KW-0864">Zinc transport</keyword>
<keyword evidence="8" id="KW-1185">Reference proteome</keyword>
<gene>
    <name evidence="7" type="primary">znuA</name>
    <name evidence="7" type="ORF">NCTC10717_00890</name>
</gene>
<dbReference type="RefSeq" id="WP_115218168.1">
    <property type="nucleotide sequence ID" value="NZ_UHIA01000004.1"/>
</dbReference>
<dbReference type="GO" id="GO:0046872">
    <property type="term" value="F:metal ion binding"/>
    <property type="evidence" value="ECO:0007669"/>
    <property type="project" value="InterPro"/>
</dbReference>
<dbReference type="PANTHER" id="PTHR42953:SF3">
    <property type="entry name" value="HIGH-AFFINITY ZINC UPTAKE SYSTEM PROTEIN ZNUA"/>
    <property type="match status" value="1"/>
</dbReference>
<dbReference type="GO" id="GO:0006829">
    <property type="term" value="P:zinc ion transport"/>
    <property type="evidence" value="ECO:0007669"/>
    <property type="project" value="UniProtKB-KW"/>
</dbReference>
<keyword evidence="3" id="KW-0813">Transport</keyword>
<dbReference type="AlphaFoldDB" id="A0A380MUC4"/>
<evidence type="ECO:0000256" key="1">
    <source>
        <dbReference type="ARBA" id="ARBA00011028"/>
    </source>
</evidence>
<feature type="signal peptide" evidence="6">
    <location>
        <begin position="1"/>
        <end position="20"/>
    </location>
</feature>
<dbReference type="InterPro" id="IPR006127">
    <property type="entry name" value="ZnuA-like"/>
</dbReference>
<accession>A0A380MUC4</accession>
<dbReference type="Pfam" id="PF01297">
    <property type="entry name" value="ZnuA"/>
    <property type="match status" value="1"/>
</dbReference>
<evidence type="ECO:0000256" key="3">
    <source>
        <dbReference type="ARBA" id="ARBA00022448"/>
    </source>
</evidence>
<evidence type="ECO:0000256" key="6">
    <source>
        <dbReference type="SAM" id="SignalP"/>
    </source>
</evidence>
<proteinExistence type="inferred from homology"/>